<dbReference type="PATRIC" id="fig|879567.3.peg.3536"/>
<dbReference type="Gene3D" id="3.40.50.2300">
    <property type="match status" value="2"/>
</dbReference>
<evidence type="ECO:0000256" key="2">
    <source>
        <dbReference type="ARBA" id="ARBA00012438"/>
    </source>
</evidence>
<feature type="modified residue" description="4-aspartylphosphate" evidence="6">
    <location>
        <position position="64"/>
    </location>
</feature>
<dbReference type="Pfam" id="PF02518">
    <property type="entry name" value="HATPase_c"/>
    <property type="match status" value="1"/>
</dbReference>
<protein>
    <recommendedName>
        <fullName evidence="2">histidine kinase</fullName>
        <ecNumber evidence="2">2.7.13.3</ecNumber>
    </recommendedName>
</protein>
<organism evidence="9 10">
    <name type="scientific">Pseudodesulfovibrio piezophilus (strain DSM 21447 / JCM 15486 / C1TLV30)</name>
    <name type="common">Desulfovibrio piezophilus</name>
    <dbReference type="NCBI Taxonomy" id="1322246"/>
    <lineage>
        <taxon>Bacteria</taxon>
        <taxon>Pseudomonadati</taxon>
        <taxon>Thermodesulfobacteriota</taxon>
        <taxon>Desulfovibrionia</taxon>
        <taxon>Desulfovibrionales</taxon>
        <taxon>Desulfovibrionaceae</taxon>
    </lineage>
</organism>
<keyword evidence="4" id="KW-0808">Transferase</keyword>
<dbReference type="Proteomes" id="UP000011724">
    <property type="component" value="Chromosome"/>
</dbReference>
<dbReference type="CDD" id="cd00075">
    <property type="entry name" value="HATPase"/>
    <property type="match status" value="1"/>
</dbReference>
<dbReference type="SMART" id="SM00448">
    <property type="entry name" value="REC"/>
    <property type="match status" value="2"/>
</dbReference>
<dbReference type="CDD" id="cd00082">
    <property type="entry name" value="HisKA"/>
    <property type="match status" value="1"/>
</dbReference>
<dbReference type="FunFam" id="3.30.565.10:FF:000006">
    <property type="entry name" value="Sensor histidine kinase WalK"/>
    <property type="match status" value="1"/>
</dbReference>
<dbReference type="InterPro" id="IPR036097">
    <property type="entry name" value="HisK_dim/P_sf"/>
</dbReference>
<comment type="catalytic activity">
    <reaction evidence="1">
        <text>ATP + protein L-histidine = ADP + protein N-phospho-L-histidine.</text>
        <dbReference type="EC" id="2.7.13.3"/>
    </reaction>
</comment>
<evidence type="ECO:0000256" key="4">
    <source>
        <dbReference type="ARBA" id="ARBA00022679"/>
    </source>
</evidence>
<dbReference type="GO" id="GO:0000155">
    <property type="term" value="F:phosphorelay sensor kinase activity"/>
    <property type="evidence" value="ECO:0007669"/>
    <property type="project" value="InterPro"/>
</dbReference>
<gene>
    <name evidence="9" type="ordered locus">BN4_20434</name>
</gene>
<evidence type="ECO:0000259" key="7">
    <source>
        <dbReference type="PROSITE" id="PS50109"/>
    </source>
</evidence>
<evidence type="ECO:0000259" key="8">
    <source>
        <dbReference type="PROSITE" id="PS50110"/>
    </source>
</evidence>
<dbReference type="RefSeq" id="WP_015416538.1">
    <property type="nucleotide sequence ID" value="NC_020409.1"/>
</dbReference>
<dbReference type="STRING" id="1322246.BN4_20434"/>
<keyword evidence="3 6" id="KW-0597">Phosphoprotein</keyword>
<dbReference type="InterPro" id="IPR011006">
    <property type="entry name" value="CheY-like_superfamily"/>
</dbReference>
<dbReference type="InterPro" id="IPR003661">
    <property type="entry name" value="HisK_dim/P_dom"/>
</dbReference>
<dbReference type="InterPro" id="IPR004358">
    <property type="entry name" value="Sig_transdc_His_kin-like_C"/>
</dbReference>
<dbReference type="InterPro" id="IPR003594">
    <property type="entry name" value="HATPase_dom"/>
</dbReference>
<dbReference type="PROSITE" id="PS50110">
    <property type="entry name" value="RESPONSE_REGULATORY"/>
    <property type="match status" value="2"/>
</dbReference>
<proteinExistence type="predicted"/>
<feature type="modified residue" description="4-aspartylphosphate" evidence="6">
    <location>
        <position position="184"/>
    </location>
</feature>
<dbReference type="PANTHER" id="PTHR43547">
    <property type="entry name" value="TWO-COMPONENT HISTIDINE KINASE"/>
    <property type="match status" value="1"/>
</dbReference>
<evidence type="ECO:0000256" key="5">
    <source>
        <dbReference type="ARBA" id="ARBA00022777"/>
    </source>
</evidence>
<dbReference type="PRINTS" id="PR00344">
    <property type="entry name" value="BCTRLSENSOR"/>
</dbReference>
<reference evidence="10" key="2">
    <citation type="journal article" date="2013" name="Stand. Genomic Sci.">
        <title>Complete genome sequence of Desulfocapsa sulfexigens, a marine deltaproteobacterium specialized in disproportionating inorganic sulfur compounds.</title>
        <authorList>
            <person name="Finster K.W."/>
            <person name="Kjeldsen K.U."/>
            <person name="Kube M."/>
            <person name="Reinhardt R."/>
            <person name="Mussmann M."/>
            <person name="Amann R."/>
            <person name="Schreiber L."/>
        </authorList>
    </citation>
    <scope>NUCLEOTIDE SEQUENCE [LARGE SCALE GENOMIC DNA]</scope>
    <source>
        <strain evidence="10">DSM 10523 / SB164P1</strain>
    </source>
</reference>
<reference evidence="9 10" key="1">
    <citation type="journal article" date="2013" name="PLoS ONE">
        <title>The first genomic and proteomic characterization of a deep-sea sulfate reducer: insights into the piezophilic lifestyle of Desulfovibrio piezophilus.</title>
        <authorList>
            <person name="Pradel N."/>
            <person name="Ji B."/>
            <person name="Gimenez G."/>
            <person name="Talla E."/>
            <person name="Lenoble P."/>
            <person name="Garel M."/>
            <person name="Tamburini C."/>
            <person name="Fourquet P."/>
            <person name="Lebrun R."/>
            <person name="Bertin P."/>
            <person name="Denis Y."/>
            <person name="Pophillat M."/>
            <person name="Barbe V."/>
            <person name="Ollivier B."/>
            <person name="Dolla A."/>
        </authorList>
    </citation>
    <scope>NUCLEOTIDE SEQUENCE [LARGE SCALE GENOMIC DNA]</scope>
    <source>
        <strain evidence="10">DSM 10523 / SB164P1</strain>
    </source>
</reference>
<accession>M1WL03</accession>
<dbReference type="Pfam" id="PF00512">
    <property type="entry name" value="HisKA"/>
    <property type="match status" value="1"/>
</dbReference>
<dbReference type="SMART" id="SM00387">
    <property type="entry name" value="HATPase_c"/>
    <property type="match status" value="1"/>
</dbReference>
<name>M1WL03_PSEP2</name>
<dbReference type="EC" id="2.7.13.3" evidence="2"/>
<dbReference type="PANTHER" id="PTHR43547:SF2">
    <property type="entry name" value="HYBRID SIGNAL TRANSDUCTION HISTIDINE KINASE C"/>
    <property type="match status" value="1"/>
</dbReference>
<dbReference type="AlphaFoldDB" id="M1WL03"/>
<evidence type="ECO:0000256" key="1">
    <source>
        <dbReference type="ARBA" id="ARBA00000085"/>
    </source>
</evidence>
<dbReference type="Pfam" id="PF00072">
    <property type="entry name" value="Response_reg"/>
    <property type="match status" value="2"/>
</dbReference>
<evidence type="ECO:0000313" key="10">
    <source>
        <dbReference type="Proteomes" id="UP000011724"/>
    </source>
</evidence>
<dbReference type="SMART" id="SM00388">
    <property type="entry name" value="HisKA"/>
    <property type="match status" value="1"/>
</dbReference>
<dbReference type="InterPro" id="IPR005467">
    <property type="entry name" value="His_kinase_dom"/>
</dbReference>
<sequence>MPHIEAASLAPTILIVEDSRAIYGELKQFIESELAYSVDIVTTFDEAEEYFRHGEHDIFLAIVDLHLPGSPNGEIVDRVRKEGVPVLVFTSDISSETRERMQSKGIIDYIVKDSQAPKNIVEYISRLGRNQAIQVLVVEDSDSFCKFLCGLLEKQMFQVTGVGDGLTAKELLVQPNDFAMVIIDYALPGMDGLELTKAIRETYTKKEMTIMGLSSIDDPMLSVQFIKNGANDFIAKPFEIEEFYCRVNHDVEMMDIMRAFRKADKVKNQFLGMAAHDLRSPINGIQGMSEMLLADVFGPLNKEQREMLDFIHEANTHMNHLVNDLLDISVIESGKLHLLKAEGNLEEMIAQHLRIHSFAATKKTISIKHYFQGIEPFVFDQRRVGQVIDNLMTNAIKFSPHRSQVEVYVTRENNDVRVCVRDYGKGVPAGEEKLLFQSFQKTSVSPTAGESSTGLGLPIVKKIVEAHGGTVWVESEYEQGATFCFSLPVRNN</sequence>
<evidence type="ECO:0000313" key="9">
    <source>
        <dbReference type="EMBL" id="CCH50496.1"/>
    </source>
</evidence>
<dbReference type="HOGENOM" id="CLU_000445_114_72_7"/>
<feature type="domain" description="Histidine kinase" evidence="7">
    <location>
        <begin position="273"/>
        <end position="491"/>
    </location>
</feature>
<dbReference type="InterPro" id="IPR036890">
    <property type="entry name" value="HATPase_C_sf"/>
</dbReference>
<dbReference type="SUPFAM" id="SSF47384">
    <property type="entry name" value="Homodimeric domain of signal transducing histidine kinase"/>
    <property type="match status" value="1"/>
</dbReference>
<dbReference type="PROSITE" id="PS50109">
    <property type="entry name" value="HIS_KIN"/>
    <property type="match status" value="1"/>
</dbReference>
<feature type="domain" description="Response regulatory" evidence="8">
    <location>
        <begin position="134"/>
        <end position="251"/>
    </location>
</feature>
<dbReference type="SUPFAM" id="SSF52172">
    <property type="entry name" value="CheY-like"/>
    <property type="match status" value="2"/>
</dbReference>
<dbReference type="eggNOG" id="COG2205">
    <property type="taxonomic scope" value="Bacteria"/>
</dbReference>
<keyword evidence="5 9" id="KW-0418">Kinase</keyword>
<keyword evidence="10" id="KW-1185">Reference proteome</keyword>
<evidence type="ECO:0000256" key="6">
    <source>
        <dbReference type="PROSITE-ProRule" id="PRU00169"/>
    </source>
</evidence>
<dbReference type="Gene3D" id="3.30.565.10">
    <property type="entry name" value="Histidine kinase-like ATPase, C-terminal domain"/>
    <property type="match status" value="1"/>
</dbReference>
<evidence type="ECO:0000256" key="3">
    <source>
        <dbReference type="ARBA" id="ARBA00022553"/>
    </source>
</evidence>
<dbReference type="Gene3D" id="1.10.287.130">
    <property type="match status" value="1"/>
</dbReference>
<dbReference type="EMBL" id="FO203427">
    <property type="protein sequence ID" value="CCH50496.1"/>
    <property type="molecule type" value="Genomic_DNA"/>
</dbReference>
<dbReference type="KEGG" id="dpi:BN4_20434"/>
<feature type="domain" description="Response regulatory" evidence="8">
    <location>
        <begin position="12"/>
        <end position="127"/>
    </location>
</feature>
<dbReference type="SUPFAM" id="SSF55874">
    <property type="entry name" value="ATPase domain of HSP90 chaperone/DNA topoisomerase II/histidine kinase"/>
    <property type="match status" value="1"/>
</dbReference>
<dbReference type="InterPro" id="IPR001789">
    <property type="entry name" value="Sig_transdc_resp-reg_receiver"/>
</dbReference>